<feature type="region of interest" description="Disordered" evidence="1">
    <location>
        <begin position="111"/>
        <end position="216"/>
    </location>
</feature>
<proteinExistence type="predicted"/>
<protein>
    <submittedName>
        <fullName evidence="2">Uncharacterized protein</fullName>
    </submittedName>
</protein>
<feature type="non-terminal residue" evidence="2">
    <location>
        <position position="216"/>
    </location>
</feature>
<feature type="non-terminal residue" evidence="2">
    <location>
        <position position="1"/>
    </location>
</feature>
<dbReference type="AlphaFoldDB" id="A0A4Y2VFR5"/>
<evidence type="ECO:0000256" key="1">
    <source>
        <dbReference type="SAM" id="MobiDB-lite"/>
    </source>
</evidence>
<feature type="compositionally biased region" description="Basic and acidic residues" evidence="1">
    <location>
        <begin position="186"/>
        <end position="197"/>
    </location>
</feature>
<evidence type="ECO:0000313" key="2">
    <source>
        <dbReference type="EMBL" id="GBO23431.1"/>
    </source>
</evidence>
<keyword evidence="3" id="KW-1185">Reference proteome</keyword>
<evidence type="ECO:0000313" key="3">
    <source>
        <dbReference type="Proteomes" id="UP000499080"/>
    </source>
</evidence>
<accession>A0A4Y2VFR5</accession>
<name>A0A4Y2VFR5_ARAVE</name>
<gene>
    <name evidence="2" type="ORF">AVEN_112354_2</name>
</gene>
<sequence length="216" mass="25351">QELEYVDEDGNPVDIGESNAELYEVADMETKKRRTPPEDVLELDDLDAEIESFAQENPDLLARETLNTINRKHKSFVYRMYEEKNIGYQEGRRKGRIRRRNPGFIISFQSPAKTFNERQRQDNLISLTSHTEREKYPSRRKEPHHSPERTIETTKSDNSYVGHSQTSDPFTESLEYDEESEDENVADDHRERFKSERSNIITLTPAKKRTDIPDTL</sequence>
<comment type="caution">
    <text evidence="2">The sequence shown here is derived from an EMBL/GenBank/DDBJ whole genome shotgun (WGS) entry which is preliminary data.</text>
</comment>
<dbReference type="EMBL" id="BGPR01046482">
    <property type="protein sequence ID" value="GBO23431.1"/>
    <property type="molecule type" value="Genomic_DNA"/>
</dbReference>
<organism evidence="2 3">
    <name type="scientific">Araneus ventricosus</name>
    <name type="common">Orbweaver spider</name>
    <name type="synonym">Epeira ventricosa</name>
    <dbReference type="NCBI Taxonomy" id="182803"/>
    <lineage>
        <taxon>Eukaryota</taxon>
        <taxon>Metazoa</taxon>
        <taxon>Ecdysozoa</taxon>
        <taxon>Arthropoda</taxon>
        <taxon>Chelicerata</taxon>
        <taxon>Arachnida</taxon>
        <taxon>Araneae</taxon>
        <taxon>Araneomorphae</taxon>
        <taxon>Entelegynae</taxon>
        <taxon>Araneoidea</taxon>
        <taxon>Araneidae</taxon>
        <taxon>Araneus</taxon>
    </lineage>
</organism>
<feature type="compositionally biased region" description="Polar residues" evidence="1">
    <location>
        <begin position="156"/>
        <end position="170"/>
    </location>
</feature>
<dbReference type="OrthoDB" id="6436845at2759"/>
<feature type="compositionally biased region" description="Basic and acidic residues" evidence="1">
    <location>
        <begin position="130"/>
        <end position="155"/>
    </location>
</feature>
<reference evidence="2 3" key="1">
    <citation type="journal article" date="2019" name="Sci. Rep.">
        <title>Orb-weaving spider Araneus ventricosus genome elucidates the spidroin gene catalogue.</title>
        <authorList>
            <person name="Kono N."/>
            <person name="Nakamura H."/>
            <person name="Ohtoshi R."/>
            <person name="Moran D.A.P."/>
            <person name="Shinohara A."/>
            <person name="Yoshida Y."/>
            <person name="Fujiwara M."/>
            <person name="Mori M."/>
            <person name="Tomita M."/>
            <person name="Arakawa K."/>
        </authorList>
    </citation>
    <scope>NUCLEOTIDE SEQUENCE [LARGE SCALE GENOMIC DNA]</scope>
</reference>
<dbReference type="Proteomes" id="UP000499080">
    <property type="component" value="Unassembled WGS sequence"/>
</dbReference>
<feature type="compositionally biased region" description="Acidic residues" evidence="1">
    <location>
        <begin position="174"/>
        <end position="185"/>
    </location>
</feature>